<dbReference type="EMBL" id="JADKGK010000021">
    <property type="protein sequence ID" value="MBL0004695.1"/>
    <property type="molecule type" value="Genomic_DNA"/>
</dbReference>
<protein>
    <recommendedName>
        <fullName evidence="6">Lipoprotein</fullName>
    </recommendedName>
</protein>
<dbReference type="Proteomes" id="UP000718281">
    <property type="component" value="Unassembled WGS sequence"/>
</dbReference>
<feature type="region of interest" description="Disordered" evidence="1">
    <location>
        <begin position="23"/>
        <end position="60"/>
    </location>
</feature>
<proteinExistence type="predicted"/>
<sequence>MTGIRTCAIGLLAGVLLAGCSGSGSTDSTSPQKGSSSAGAAASAPSLSPAAAPDAAPGASAGASAAAPAGGLAAAPSVRAFGKEVLAPESLAAMASASDLVFRGTVTAVAPGRAVGPSASEQIRFREVTIRVDEVVRSTASTPASVLVEEEGWLASGVGYTMNDIGWSAVGDTGYFFLHQKSDRPGAYRLTASNGRALIAGGAVRVSGEDHSPWPQGVGPDQLDRAVRAAAKPTTTGGAR</sequence>
<keyword evidence="2" id="KW-0732">Signal</keyword>
<feature type="region of interest" description="Disordered" evidence="1">
    <location>
        <begin position="209"/>
        <end position="240"/>
    </location>
</feature>
<comment type="caution">
    <text evidence="3">The sequence shown here is derived from an EMBL/GenBank/DDBJ whole genome shotgun (WGS) entry which is preliminary data.</text>
</comment>
<evidence type="ECO:0000256" key="2">
    <source>
        <dbReference type="SAM" id="SignalP"/>
    </source>
</evidence>
<evidence type="ECO:0000313" key="5">
    <source>
        <dbReference type="Proteomes" id="UP000718281"/>
    </source>
</evidence>
<feature type="signal peptide" evidence="2">
    <location>
        <begin position="1"/>
        <end position="18"/>
    </location>
</feature>
<organism evidence="3 5">
    <name type="scientific">Candidatus Phosphoribacter hodrii</name>
    <dbReference type="NCBI Taxonomy" id="2953743"/>
    <lineage>
        <taxon>Bacteria</taxon>
        <taxon>Bacillati</taxon>
        <taxon>Actinomycetota</taxon>
        <taxon>Actinomycetes</taxon>
        <taxon>Micrococcales</taxon>
        <taxon>Dermatophilaceae</taxon>
        <taxon>Candidatus Phosphoribacter</taxon>
    </lineage>
</organism>
<evidence type="ECO:0008006" key="6">
    <source>
        <dbReference type="Google" id="ProtNLM"/>
    </source>
</evidence>
<dbReference type="PROSITE" id="PS51257">
    <property type="entry name" value="PROKAR_LIPOPROTEIN"/>
    <property type="match status" value="1"/>
</dbReference>
<dbReference type="Proteomes" id="UP000886632">
    <property type="component" value="Unassembled WGS sequence"/>
</dbReference>
<name>A0A934X556_9MICO</name>
<evidence type="ECO:0000313" key="4">
    <source>
        <dbReference type="EMBL" id="MBL0004695.1"/>
    </source>
</evidence>
<dbReference type="EMBL" id="JADIXZ010000004">
    <property type="protein sequence ID" value="MBK6300585.1"/>
    <property type="molecule type" value="Genomic_DNA"/>
</dbReference>
<gene>
    <name evidence="3" type="ORF">IPF40_05875</name>
    <name evidence="4" type="ORF">IPP00_12140</name>
</gene>
<reference evidence="3 5" key="1">
    <citation type="submission" date="2020-10" db="EMBL/GenBank/DDBJ databases">
        <title>Connecting structure to function with the recovery of over 1000 high-quality activated sludge metagenome-assembled genomes encoding full-length rRNA genes using long-read sequencing.</title>
        <authorList>
            <person name="Singleton C.M."/>
            <person name="Petriglieri F."/>
            <person name="Kristensen J.M."/>
            <person name="Kirkegaard R.H."/>
            <person name="Michaelsen T.Y."/>
            <person name="Andersen M.H."/>
            <person name="Karst S.M."/>
            <person name="Dueholm M.S."/>
            <person name="Nielsen P.H."/>
            <person name="Albertsen M."/>
        </authorList>
    </citation>
    <scope>NUCLEOTIDE SEQUENCE [LARGE SCALE GENOMIC DNA]</scope>
    <source>
        <strain evidence="3">AalE_18-Q3-R2-46_BAT3C.188</strain>
        <strain evidence="4">Ribe_18-Q3-R11-54_MAXAC.001</strain>
    </source>
</reference>
<accession>A0A934X556</accession>
<evidence type="ECO:0000313" key="3">
    <source>
        <dbReference type="EMBL" id="MBK6300585.1"/>
    </source>
</evidence>
<feature type="chain" id="PRO_5038277281" description="Lipoprotein" evidence="2">
    <location>
        <begin position="19"/>
        <end position="240"/>
    </location>
</feature>
<dbReference type="AlphaFoldDB" id="A0A934X556"/>
<evidence type="ECO:0000256" key="1">
    <source>
        <dbReference type="SAM" id="MobiDB-lite"/>
    </source>
</evidence>